<feature type="domain" description="UvrD-like helicase ATP-binding" evidence="7">
    <location>
        <begin position="207"/>
        <end position="641"/>
    </location>
</feature>
<dbReference type="InterPro" id="IPR027785">
    <property type="entry name" value="UvrD-like_helicase_C"/>
</dbReference>
<gene>
    <name evidence="8" type="ORF">GCM10009676_04400</name>
</gene>
<feature type="compositionally biased region" description="Polar residues" evidence="6">
    <location>
        <begin position="11"/>
        <end position="21"/>
    </location>
</feature>
<dbReference type="EMBL" id="BAAALN010000002">
    <property type="protein sequence ID" value="GAA1225723.1"/>
    <property type="molecule type" value="Genomic_DNA"/>
</dbReference>
<dbReference type="InterPro" id="IPR027417">
    <property type="entry name" value="P-loop_NTPase"/>
</dbReference>
<dbReference type="Pfam" id="PF13538">
    <property type="entry name" value="UvrD_C_2"/>
    <property type="match status" value="1"/>
</dbReference>
<evidence type="ECO:0000256" key="5">
    <source>
        <dbReference type="PROSITE-ProRule" id="PRU00560"/>
    </source>
</evidence>
<keyword evidence="9" id="KW-1185">Reference proteome</keyword>
<evidence type="ECO:0000259" key="7">
    <source>
        <dbReference type="PROSITE" id="PS51198"/>
    </source>
</evidence>
<comment type="caution">
    <text evidence="8">The sequence shown here is derived from an EMBL/GenBank/DDBJ whole genome shotgun (WGS) entry which is preliminary data.</text>
</comment>
<dbReference type="PANTHER" id="PTHR11070">
    <property type="entry name" value="UVRD / RECB / PCRA DNA HELICASE FAMILY MEMBER"/>
    <property type="match status" value="1"/>
</dbReference>
<protein>
    <submittedName>
        <fullName evidence="8">AAA family ATPase</fullName>
    </submittedName>
</protein>
<feature type="compositionally biased region" description="Basic and acidic residues" evidence="6">
    <location>
        <begin position="1"/>
        <end position="10"/>
    </location>
</feature>
<dbReference type="PANTHER" id="PTHR11070:SF45">
    <property type="entry name" value="DNA 3'-5' HELICASE"/>
    <property type="match status" value="1"/>
</dbReference>
<evidence type="ECO:0000256" key="4">
    <source>
        <dbReference type="ARBA" id="ARBA00022840"/>
    </source>
</evidence>
<sequence>MSVSADDRATETGNTAETGKTTAIAEEQAYVTGLYAALDAERELVARRLEDSLRAVDDGEPQAQAERETATATYSDRMAQLKTVEQGLCFGRLDFTADRLAAGDVESPLYIGRLGLFDEADDYRPLLIDWRAPVARPFYLATAASPDGVRRRRHLRTLTRRVVGVDDEVLDLGEDGDSDHLGLAGEAALLSALERRRTGEMSDIVATIQAEQDRIIRADMGGVLVVQGGPGTGKTAVALHRAAYLLYTHRRQLTTRGVLVVGPNSTFLRYIGQVLPSLGETGVLLATVGELLPGLEAVGTDTPETAEVKGRIVMADVLARAVRDRQTVPDDVLPIEVEDGDGLTLDRRTCEQAREKARATLKPHNAARRVFVDTLLDALAEQAVARLESSVLDDVPEIPLTGDEADDGVLLDERDHATIRQELAEDRAVLAALHELWPKLTPQELLADVLTDAGRLASATDGLLPDGDRDGLLRSPGSWWTPGDVPLLDELAELLGEDDTEARQRRERREREQRAYAEGVLHVLEQDDEILDEDQIRVRDVLDAEMIAERQEASSNLTAAQRAAKDRTWTFGHVIVDEAQELSAMDWRTLMRRCPSRSMTLVGDVSQTGSRGGTSSWGEVLSPYVGDRWRLRELTVNYRTPAEVMEVAAGVLAAIDPELRAPQSVRDTGVRPWQSCADRSDPAATLGSVVDGELAEVDGGTVAVVVPEALVDVTFDSVEAAADRVSVLTVGRAKGLEFDSVVVLAPDEIIAESPRGPNDLYVALTRATQRLGIVHTGPVPAALEPAVSGAETTR</sequence>
<dbReference type="Gene3D" id="3.40.50.300">
    <property type="entry name" value="P-loop containing nucleotide triphosphate hydrolases"/>
    <property type="match status" value="3"/>
</dbReference>
<keyword evidence="3 5" id="KW-0347">Helicase</keyword>
<evidence type="ECO:0000256" key="1">
    <source>
        <dbReference type="ARBA" id="ARBA00022741"/>
    </source>
</evidence>
<proteinExistence type="predicted"/>
<evidence type="ECO:0000256" key="3">
    <source>
        <dbReference type="ARBA" id="ARBA00022806"/>
    </source>
</evidence>
<keyword evidence="4 5" id="KW-0067">ATP-binding</keyword>
<feature type="binding site" evidence="5">
    <location>
        <begin position="228"/>
        <end position="235"/>
    </location>
    <ligand>
        <name>ATP</name>
        <dbReference type="ChEBI" id="CHEBI:30616"/>
    </ligand>
</feature>
<evidence type="ECO:0000313" key="9">
    <source>
        <dbReference type="Proteomes" id="UP001500653"/>
    </source>
</evidence>
<evidence type="ECO:0000313" key="8">
    <source>
        <dbReference type="EMBL" id="GAA1225723.1"/>
    </source>
</evidence>
<dbReference type="SUPFAM" id="SSF52540">
    <property type="entry name" value="P-loop containing nucleoside triphosphate hydrolases"/>
    <property type="match status" value="1"/>
</dbReference>
<evidence type="ECO:0000256" key="6">
    <source>
        <dbReference type="SAM" id="MobiDB-lite"/>
    </source>
</evidence>
<dbReference type="RefSeq" id="WP_301297175.1">
    <property type="nucleotide sequence ID" value="NZ_BAAALN010000002.1"/>
</dbReference>
<dbReference type="InterPro" id="IPR000212">
    <property type="entry name" value="DNA_helicase_UvrD/REP"/>
</dbReference>
<accession>A0ABP4GHV8</accession>
<reference evidence="9" key="1">
    <citation type="journal article" date="2019" name="Int. J. Syst. Evol. Microbiol.">
        <title>The Global Catalogue of Microorganisms (GCM) 10K type strain sequencing project: providing services to taxonomists for standard genome sequencing and annotation.</title>
        <authorList>
            <consortium name="The Broad Institute Genomics Platform"/>
            <consortium name="The Broad Institute Genome Sequencing Center for Infectious Disease"/>
            <person name="Wu L."/>
            <person name="Ma J."/>
        </authorList>
    </citation>
    <scope>NUCLEOTIDE SEQUENCE [LARGE SCALE GENOMIC DNA]</scope>
    <source>
        <strain evidence="9">JCM 13023</strain>
    </source>
</reference>
<dbReference type="InterPro" id="IPR014016">
    <property type="entry name" value="UvrD-like_ATP-bd"/>
</dbReference>
<feature type="region of interest" description="Disordered" evidence="6">
    <location>
        <begin position="1"/>
        <end position="21"/>
    </location>
</feature>
<name>A0ABP4GHV8_9PSEU</name>
<organism evidence="8 9">
    <name type="scientific">Prauserella halophila</name>
    <dbReference type="NCBI Taxonomy" id="185641"/>
    <lineage>
        <taxon>Bacteria</taxon>
        <taxon>Bacillati</taxon>
        <taxon>Actinomycetota</taxon>
        <taxon>Actinomycetes</taxon>
        <taxon>Pseudonocardiales</taxon>
        <taxon>Pseudonocardiaceae</taxon>
        <taxon>Prauserella</taxon>
    </lineage>
</organism>
<keyword evidence="1 5" id="KW-0547">Nucleotide-binding</keyword>
<dbReference type="Proteomes" id="UP001500653">
    <property type="component" value="Unassembled WGS sequence"/>
</dbReference>
<keyword evidence="2 5" id="KW-0378">Hydrolase</keyword>
<dbReference type="PROSITE" id="PS51198">
    <property type="entry name" value="UVRD_HELICASE_ATP_BIND"/>
    <property type="match status" value="1"/>
</dbReference>
<evidence type="ECO:0000256" key="2">
    <source>
        <dbReference type="ARBA" id="ARBA00022801"/>
    </source>
</evidence>